<feature type="domain" description="DUF4325" evidence="1">
    <location>
        <begin position="25"/>
        <end position="85"/>
    </location>
</feature>
<protein>
    <submittedName>
        <fullName evidence="2">STAS-like domain-containing protein</fullName>
    </submittedName>
</protein>
<evidence type="ECO:0000313" key="2">
    <source>
        <dbReference type="EMBL" id="QUN05352.1"/>
    </source>
</evidence>
<reference evidence="2 3" key="1">
    <citation type="submission" date="2021-04" db="EMBL/GenBank/DDBJ databases">
        <title>Novel species identification of genus Shewanella.</title>
        <authorList>
            <person name="Liu G."/>
        </authorList>
    </citation>
    <scope>NUCLEOTIDE SEQUENCE [LARGE SCALE GENOMIC DNA]</scope>
    <source>
        <strain evidence="2 3">FJAT-54481</strain>
    </source>
</reference>
<accession>A0ABX7YRJ1</accession>
<organism evidence="2 3">
    <name type="scientific">Shewanella yunxiaonensis</name>
    <dbReference type="NCBI Taxonomy" id="2829809"/>
    <lineage>
        <taxon>Bacteria</taxon>
        <taxon>Pseudomonadati</taxon>
        <taxon>Pseudomonadota</taxon>
        <taxon>Gammaproteobacteria</taxon>
        <taxon>Alteromonadales</taxon>
        <taxon>Shewanellaceae</taxon>
        <taxon>Shewanella</taxon>
    </lineage>
</organism>
<dbReference type="InterPro" id="IPR025474">
    <property type="entry name" value="DUF4325"/>
</dbReference>
<gene>
    <name evidence="2" type="ORF">KDN34_14290</name>
</gene>
<sequence length="140" mass="15981">MDKILIGMNFSSDPSGRYYTDGDGSGEEFREEVLKPLLEKKDKIEIDIEKNVDGYGSSFLVEAFGGLIKHGYFTSDEVLSKIVTTCKTDDYKFYQNKIEQYIKQALYNSEKYVSTKDLAIKQGVFKSIIDKKFVADILKD</sequence>
<dbReference type="Proteomes" id="UP000679575">
    <property type="component" value="Chromosome"/>
</dbReference>
<dbReference type="Pfam" id="PF14213">
    <property type="entry name" value="DUF4325"/>
    <property type="match status" value="1"/>
</dbReference>
<evidence type="ECO:0000259" key="1">
    <source>
        <dbReference type="Pfam" id="PF14213"/>
    </source>
</evidence>
<dbReference type="EMBL" id="CP073587">
    <property type="protein sequence ID" value="QUN05352.1"/>
    <property type="molecule type" value="Genomic_DNA"/>
</dbReference>
<name>A0ABX7YRJ1_9GAMM</name>
<proteinExistence type="predicted"/>
<evidence type="ECO:0000313" key="3">
    <source>
        <dbReference type="Proteomes" id="UP000679575"/>
    </source>
</evidence>
<keyword evidence="3" id="KW-1185">Reference proteome</keyword>
<dbReference type="RefSeq" id="WP_212594385.1">
    <property type="nucleotide sequence ID" value="NZ_CP073587.1"/>
</dbReference>